<sequence length="355" mass="39042">MTGDRIVRVPGDFTYELPYNDDYGSIRLSSPWTREAIRLKVWQRTHAARTILAVIDGNRVICAGPITDRSLSTDGYTLNAAASIWRALEDRLVLNPALATSFADGEVLIDEDNPAPQWYSQTTGSYRDIAADLVALAQTWGPLPITLPEREGGVHVRTYNGWELHTVASRLALLTNVITAPELRFVPSLRPDGGITFTLEGAPELIARVHRWDTTLPRQGVAFTRITEDSALLASDVWAFGGGSEDIVLAARSTTPALTELGWPVMQMALTNQSSISNLPALKAHTDERAARGTTTPEVYEFRVQRAHAPQPGDWANIRLRHPAYGMQEVPLKVLFVSGNSGDWLTVKGRPRNGL</sequence>
<organism evidence="1 2">
    <name type="scientific">Microbacterium resistens</name>
    <dbReference type="NCBI Taxonomy" id="156977"/>
    <lineage>
        <taxon>Bacteria</taxon>
        <taxon>Bacillati</taxon>
        <taxon>Actinomycetota</taxon>
        <taxon>Actinomycetes</taxon>
        <taxon>Micrococcales</taxon>
        <taxon>Microbacteriaceae</taxon>
        <taxon>Microbacterium</taxon>
    </lineage>
</organism>
<proteinExistence type="predicted"/>
<evidence type="ECO:0008006" key="3">
    <source>
        <dbReference type="Google" id="ProtNLM"/>
    </source>
</evidence>
<evidence type="ECO:0000313" key="1">
    <source>
        <dbReference type="EMBL" id="MDR6868723.1"/>
    </source>
</evidence>
<dbReference type="RefSeq" id="WP_310022829.1">
    <property type="nucleotide sequence ID" value="NZ_JAVDUM010000017.1"/>
</dbReference>
<protein>
    <recommendedName>
        <fullName evidence="3">Minor tail protein</fullName>
    </recommendedName>
</protein>
<accession>A0ABU1SGJ4</accession>
<dbReference type="EMBL" id="JAVDUM010000017">
    <property type="protein sequence ID" value="MDR6868723.1"/>
    <property type="molecule type" value="Genomic_DNA"/>
</dbReference>
<evidence type="ECO:0000313" key="2">
    <source>
        <dbReference type="Proteomes" id="UP001259347"/>
    </source>
</evidence>
<name>A0ABU1SGJ4_9MICO</name>
<gene>
    <name evidence="1" type="ORF">J2Y69_003347</name>
</gene>
<dbReference type="Proteomes" id="UP001259347">
    <property type="component" value="Unassembled WGS sequence"/>
</dbReference>
<comment type="caution">
    <text evidence="1">The sequence shown here is derived from an EMBL/GenBank/DDBJ whole genome shotgun (WGS) entry which is preliminary data.</text>
</comment>
<reference evidence="1 2" key="1">
    <citation type="submission" date="2023-07" db="EMBL/GenBank/DDBJ databases">
        <title>Sorghum-associated microbial communities from plants grown in Nebraska, USA.</title>
        <authorList>
            <person name="Schachtman D."/>
        </authorList>
    </citation>
    <scope>NUCLEOTIDE SEQUENCE [LARGE SCALE GENOMIC DNA]</scope>
    <source>
        <strain evidence="1 2">2980</strain>
    </source>
</reference>
<keyword evidence="2" id="KW-1185">Reference proteome</keyword>